<dbReference type="Proteomes" id="UP000001745">
    <property type="component" value="Unassembled WGS sequence"/>
</dbReference>
<dbReference type="OrthoDB" id="10262413at2759"/>
<dbReference type="InParanoid" id="B8MNM3"/>
<sequence>MSPTIYGLVSGLFNKLFIQIPRLMRTAIEVGAAEYVNAHWNHVHIADLASLYEPLLRSALDGKDGLAFGVQGIYFSETGEHTWLDLSLTDYIAAVGETVGEWLVAVWGVGVVFIMSSRFASSGFHGSMSLTGGGLRLGLGQSGSRQGEEEI</sequence>
<evidence type="ECO:0000313" key="1">
    <source>
        <dbReference type="EMBL" id="EED14112.1"/>
    </source>
</evidence>
<dbReference type="STRING" id="441959.B8MNM3"/>
<protein>
    <submittedName>
        <fullName evidence="1">Uncharacterized protein</fullName>
    </submittedName>
</protein>
<accession>B8MNM3</accession>
<reference evidence="2" key="1">
    <citation type="journal article" date="2015" name="Genome Announc.">
        <title>Genome sequence of the AIDS-associated pathogen Penicillium marneffei (ATCC18224) and its near taxonomic relative Talaromyces stipitatus (ATCC10500).</title>
        <authorList>
            <person name="Nierman W.C."/>
            <person name="Fedorova-Abrams N.D."/>
            <person name="Andrianopoulos A."/>
        </authorList>
    </citation>
    <scope>NUCLEOTIDE SEQUENCE [LARGE SCALE GENOMIC DNA]</scope>
    <source>
        <strain evidence="2">ATCC 10500 / CBS 375.48 / QM 6759 / NRRL 1006</strain>
    </source>
</reference>
<dbReference type="VEuPathDB" id="FungiDB:TSTA_103360"/>
<evidence type="ECO:0000313" key="2">
    <source>
        <dbReference type="Proteomes" id="UP000001745"/>
    </source>
</evidence>
<proteinExistence type="predicted"/>
<dbReference type="RefSeq" id="XP_002486350.1">
    <property type="nucleotide sequence ID" value="XM_002486305.1"/>
</dbReference>
<organism evidence="1 2">
    <name type="scientific">Talaromyces stipitatus (strain ATCC 10500 / CBS 375.48 / QM 6759 / NRRL 1006)</name>
    <name type="common">Penicillium stipitatum</name>
    <dbReference type="NCBI Taxonomy" id="441959"/>
    <lineage>
        <taxon>Eukaryota</taxon>
        <taxon>Fungi</taxon>
        <taxon>Dikarya</taxon>
        <taxon>Ascomycota</taxon>
        <taxon>Pezizomycotina</taxon>
        <taxon>Eurotiomycetes</taxon>
        <taxon>Eurotiomycetidae</taxon>
        <taxon>Eurotiales</taxon>
        <taxon>Trichocomaceae</taxon>
        <taxon>Talaromyces</taxon>
        <taxon>Talaromyces sect. Talaromyces</taxon>
    </lineage>
</organism>
<gene>
    <name evidence="1" type="ORF">TSTA_103360</name>
</gene>
<dbReference type="EMBL" id="EQ962658">
    <property type="protein sequence ID" value="EED14112.1"/>
    <property type="molecule type" value="Genomic_DNA"/>
</dbReference>
<dbReference type="HOGENOM" id="CLU_1732706_0_0_1"/>
<name>B8MNM3_TALSN</name>
<dbReference type="AlphaFoldDB" id="B8MNM3"/>
<dbReference type="PhylomeDB" id="B8MNM3"/>
<keyword evidence="2" id="KW-1185">Reference proteome</keyword>
<dbReference type="GeneID" id="8103039"/>